<dbReference type="AlphaFoldDB" id="A0A812EYA6"/>
<dbReference type="EMBL" id="CAJNAQ010000002">
    <property type="protein sequence ID" value="CAE6486027.1"/>
    <property type="molecule type" value="Genomic_DNA"/>
</dbReference>
<comment type="caution">
    <text evidence="1">The sequence shown here is derived from an EMBL/GenBank/DDBJ whole genome shotgun (WGS) entry which is preliminary data.</text>
</comment>
<name>A0A812EYA6_9ARCH</name>
<sequence>MNSDDQDEKDYNNDKVLVRFKFKDENIEHQEYMTLFHYNNLKLVNIIEYCEIISHDKK</sequence>
<gene>
    <name evidence="1" type="ORF">NUZ5A_20084</name>
</gene>
<evidence type="ECO:0000313" key="1">
    <source>
        <dbReference type="EMBL" id="CAE6486027.1"/>
    </source>
</evidence>
<protein>
    <submittedName>
        <fullName evidence="1">Uncharacterized protein</fullName>
    </submittedName>
</protein>
<proteinExistence type="predicted"/>
<reference evidence="1" key="1">
    <citation type="submission" date="2021-02" db="EMBL/GenBank/DDBJ databases">
        <authorList>
            <person name="Han P."/>
        </authorList>
    </citation>
    <scope>NUCLEOTIDE SEQUENCE</scope>
    <source>
        <strain evidence="1">Candidatus Nitrosotenuis uzonensis 5A</strain>
    </source>
</reference>
<evidence type="ECO:0000313" key="2">
    <source>
        <dbReference type="Proteomes" id="UP000655759"/>
    </source>
</evidence>
<organism evidence="1 2">
    <name type="scientific">Candidatus Nitrosotenuis uzonensis</name>
    <dbReference type="NCBI Taxonomy" id="1407055"/>
    <lineage>
        <taxon>Archaea</taxon>
        <taxon>Nitrososphaerota</taxon>
        <taxon>Candidatus Nitrosotenuis</taxon>
    </lineage>
</organism>
<accession>A0A812EYA6</accession>
<dbReference type="Proteomes" id="UP000655759">
    <property type="component" value="Unassembled WGS sequence"/>
</dbReference>